<dbReference type="GO" id="GO:0009141">
    <property type="term" value="P:nucleoside triphosphate metabolic process"/>
    <property type="evidence" value="ECO:0007669"/>
    <property type="project" value="TreeGrafter"/>
</dbReference>
<keyword evidence="2" id="KW-0472">Membrane</keyword>
<dbReference type="PANTHER" id="PTHR10151:SF120">
    <property type="entry name" value="BIS(5'-ADENOSYL)-TRIPHOSPHATASE"/>
    <property type="match status" value="1"/>
</dbReference>
<gene>
    <name evidence="3" type="ORF">G6F51_002972</name>
</gene>
<dbReference type="PANTHER" id="PTHR10151">
    <property type="entry name" value="ECTONUCLEOTIDE PYROPHOSPHATASE/PHOSPHODIESTERASE"/>
    <property type="match status" value="1"/>
</dbReference>
<dbReference type="Proteomes" id="UP000717996">
    <property type="component" value="Unassembled WGS sequence"/>
</dbReference>
<sequence length="500" mass="57721">MQPIATNEEVYEMTRSHSERLGQDYGHEDEEEAHLLDKEDSSSEDEEWTIIVENDEQPELQPDNPLMRYICLAVAIGISFIVVKILLTFITHEHPMRRPTEKLYYNGSDYFASTVILISLDGFRPDYLERNVTPHLNELANDGIKAKYLHPAFPPSTFPNHWTLITGLYPETHGIVGNTFYDPDIGLFEHANATITSDHRWWKGEPIWLTSRRHRQKTASIMWPGCNTHHDTPDYIIPFNNSMKMKEKMQATIDWLDLPYDKRPQMISVYIQQVDQEGHRGGPDSPKMNGYIQEVDNAIGFLTSELAKRSLDTHAHIVVVSDHGMSSTGKDKLIYYDNILPLHLLKYVENISPSSILHFQRNMTEDIIQEIYHHLVNYTQTHHFQVYLQKDMPNRYHYKHSNRIAPIQVIPDIGYTFVTHKTAIQEGGDHHGYDNLAEDMRAIFLAKGPKLNRMYKEGTILAPFFNIEVYGFMAELLNIDAAPNNGTIGTEFPIIYQPPF</sequence>
<organism evidence="3 4">
    <name type="scientific">Rhizopus oryzae</name>
    <name type="common">Mucormycosis agent</name>
    <name type="synonym">Rhizopus arrhizus var. delemar</name>
    <dbReference type="NCBI Taxonomy" id="64495"/>
    <lineage>
        <taxon>Eukaryota</taxon>
        <taxon>Fungi</taxon>
        <taxon>Fungi incertae sedis</taxon>
        <taxon>Mucoromycota</taxon>
        <taxon>Mucoromycotina</taxon>
        <taxon>Mucoromycetes</taxon>
        <taxon>Mucorales</taxon>
        <taxon>Mucorineae</taxon>
        <taxon>Rhizopodaceae</taxon>
        <taxon>Rhizopus</taxon>
    </lineage>
</organism>
<dbReference type="InterPro" id="IPR002591">
    <property type="entry name" value="Phosphodiest/P_Trfase"/>
</dbReference>
<feature type="compositionally biased region" description="Basic and acidic residues" evidence="1">
    <location>
        <begin position="12"/>
        <end position="26"/>
    </location>
</feature>
<dbReference type="SUPFAM" id="SSF53649">
    <property type="entry name" value="Alkaline phosphatase-like"/>
    <property type="match status" value="1"/>
</dbReference>
<name>A0A9P6YIV9_RHIOR</name>
<dbReference type="Pfam" id="PF01663">
    <property type="entry name" value="Phosphodiest"/>
    <property type="match status" value="1"/>
</dbReference>
<feature type="transmembrane region" description="Helical" evidence="2">
    <location>
        <begin position="66"/>
        <end position="90"/>
    </location>
</feature>
<dbReference type="CDD" id="cd16018">
    <property type="entry name" value="Enpp"/>
    <property type="match status" value="1"/>
</dbReference>
<feature type="region of interest" description="Disordered" evidence="1">
    <location>
        <begin position="1"/>
        <end position="46"/>
    </location>
</feature>
<protein>
    <submittedName>
        <fullName evidence="3">Uncharacterized protein</fullName>
    </submittedName>
</protein>
<keyword evidence="2" id="KW-0812">Transmembrane</keyword>
<dbReference type="AlphaFoldDB" id="A0A9P6YIV9"/>
<dbReference type="GO" id="GO:0047429">
    <property type="term" value="F:nucleoside triphosphate diphosphatase activity"/>
    <property type="evidence" value="ECO:0007669"/>
    <property type="project" value="TreeGrafter"/>
</dbReference>
<dbReference type="Gene3D" id="3.40.720.10">
    <property type="entry name" value="Alkaline Phosphatase, subunit A"/>
    <property type="match status" value="1"/>
</dbReference>
<comment type="caution">
    <text evidence="3">The sequence shown here is derived from an EMBL/GenBank/DDBJ whole genome shotgun (WGS) entry which is preliminary data.</text>
</comment>
<proteinExistence type="predicted"/>
<accession>A0A9P6YIV9</accession>
<evidence type="ECO:0000313" key="4">
    <source>
        <dbReference type="Proteomes" id="UP000717996"/>
    </source>
</evidence>
<keyword evidence="2" id="KW-1133">Transmembrane helix</keyword>
<dbReference type="InterPro" id="IPR017850">
    <property type="entry name" value="Alkaline_phosphatase_core_sf"/>
</dbReference>
<dbReference type="GO" id="GO:0017111">
    <property type="term" value="F:ribonucleoside triphosphate phosphatase activity"/>
    <property type="evidence" value="ECO:0007669"/>
    <property type="project" value="TreeGrafter"/>
</dbReference>
<evidence type="ECO:0000256" key="2">
    <source>
        <dbReference type="SAM" id="Phobius"/>
    </source>
</evidence>
<evidence type="ECO:0000256" key="1">
    <source>
        <dbReference type="SAM" id="MobiDB-lite"/>
    </source>
</evidence>
<reference evidence="3" key="1">
    <citation type="journal article" date="2020" name="Microb. Genom.">
        <title>Genetic diversity of clinical and environmental Mucorales isolates obtained from an investigation of mucormycosis cases among solid organ transplant recipients.</title>
        <authorList>
            <person name="Nguyen M.H."/>
            <person name="Kaul D."/>
            <person name="Muto C."/>
            <person name="Cheng S.J."/>
            <person name="Richter R.A."/>
            <person name="Bruno V.M."/>
            <person name="Liu G."/>
            <person name="Beyhan S."/>
            <person name="Sundermann A.J."/>
            <person name="Mounaud S."/>
            <person name="Pasculle A.W."/>
            <person name="Nierman W.C."/>
            <person name="Driscoll E."/>
            <person name="Cumbie R."/>
            <person name="Clancy C.J."/>
            <person name="Dupont C.L."/>
        </authorList>
    </citation>
    <scope>NUCLEOTIDE SEQUENCE</scope>
    <source>
        <strain evidence="3">GL16</strain>
    </source>
</reference>
<dbReference type="OrthoDB" id="415411at2759"/>
<dbReference type="Gene3D" id="3.30.1360.180">
    <property type="match status" value="1"/>
</dbReference>
<evidence type="ECO:0000313" key="3">
    <source>
        <dbReference type="EMBL" id="KAG1549579.1"/>
    </source>
</evidence>
<dbReference type="EMBL" id="JAANIT010000273">
    <property type="protein sequence ID" value="KAG1549579.1"/>
    <property type="molecule type" value="Genomic_DNA"/>
</dbReference>